<accession>A0A1W1CIY7</accession>
<dbReference type="PANTHER" id="PTHR36109:SF2">
    <property type="entry name" value="MEMBRANE PROTEIN"/>
    <property type="match status" value="1"/>
</dbReference>
<protein>
    <recommendedName>
        <fullName evidence="2">General stress protein 17M-like domain-containing protein</fullName>
    </recommendedName>
</protein>
<evidence type="ECO:0000256" key="1">
    <source>
        <dbReference type="SAM" id="Phobius"/>
    </source>
</evidence>
<dbReference type="PANTHER" id="PTHR36109">
    <property type="entry name" value="MEMBRANE PROTEIN-RELATED"/>
    <property type="match status" value="1"/>
</dbReference>
<dbReference type="AlphaFoldDB" id="A0A1W1CIY7"/>
<gene>
    <name evidence="3" type="ORF">MNB_SM-5-297</name>
</gene>
<name>A0A1W1CIY7_9ZZZZ</name>
<feature type="transmembrane region" description="Helical" evidence="1">
    <location>
        <begin position="63"/>
        <end position="81"/>
    </location>
</feature>
<keyword evidence="1" id="KW-1133">Transmembrane helix</keyword>
<keyword evidence="1" id="KW-0472">Membrane</keyword>
<dbReference type="InterPro" id="IPR025889">
    <property type="entry name" value="GSP17M-like_dom"/>
</dbReference>
<feature type="transmembrane region" description="Helical" evidence="1">
    <location>
        <begin position="93"/>
        <end position="118"/>
    </location>
</feature>
<dbReference type="EMBL" id="FPHH01000088">
    <property type="protein sequence ID" value="SFV65673.1"/>
    <property type="molecule type" value="Genomic_DNA"/>
</dbReference>
<feature type="domain" description="General stress protein 17M-like" evidence="2">
    <location>
        <begin position="6"/>
        <end position="77"/>
    </location>
</feature>
<evidence type="ECO:0000259" key="2">
    <source>
        <dbReference type="Pfam" id="PF11181"/>
    </source>
</evidence>
<proteinExistence type="predicted"/>
<reference evidence="3" key="1">
    <citation type="submission" date="2016-10" db="EMBL/GenBank/DDBJ databases">
        <authorList>
            <person name="de Groot N.N."/>
        </authorList>
    </citation>
    <scope>NUCLEOTIDE SEQUENCE</scope>
</reference>
<keyword evidence="1" id="KW-0812">Transmembrane</keyword>
<evidence type="ECO:0000313" key="3">
    <source>
        <dbReference type="EMBL" id="SFV65673.1"/>
    </source>
</evidence>
<organism evidence="3">
    <name type="scientific">hydrothermal vent metagenome</name>
    <dbReference type="NCBI Taxonomy" id="652676"/>
    <lineage>
        <taxon>unclassified sequences</taxon>
        <taxon>metagenomes</taxon>
        <taxon>ecological metagenomes</taxon>
    </lineage>
</organism>
<dbReference type="Pfam" id="PF11181">
    <property type="entry name" value="YflT"/>
    <property type="match status" value="1"/>
</dbReference>
<dbReference type="InterPro" id="IPR052948">
    <property type="entry name" value="Low_temp-induced_all0457"/>
</dbReference>
<sequence length="160" mass="17062">MSKDVLVKVYDSYDSATKGVDTLIDGGVLKKYISVIGKGEQKTQDDFEFNKNRENAIFWGEQGAFWGGLWGLLMGGILFWTPGVGPILATGQILSAIAGMAGGAVMFGATGAMTAWLVDLGIEKSLAVKYGEMIKSDQILVIVHGSKDAVEIAKKALDEV</sequence>